<dbReference type="InterPro" id="IPR036097">
    <property type="entry name" value="HisK_dim/P_sf"/>
</dbReference>
<dbReference type="InterPro" id="IPR003594">
    <property type="entry name" value="HATPase_dom"/>
</dbReference>
<sequence length="389" mass="41567">MADALPNQLCVLDARGRVVFVNAAWRRFAEENLHCGGSFLGVDYVTLCEAAEGAEMEDARTVGRGLREVLAGRLDRFEHVYPCHAPACTRWFRVQATPFGSGLVVQHVPAADPAKAEDDLVHVLSHVAHELRTPLGAIVGYSDLLTHVRDTATPVQRDSFTAAIHRSSLYLSGVIEDMMELARSQRQRDMLTLNETVCDLEDLAADACAMVSALAADRALRLTLERHRRDDPVPMVLVDRRRLTQVLVNLLTNAIKFSPRSSAVVCRLVRARSGGWRTEIVDNGPGMSAEEIPLAFAPYGRTASARKSGATGLGLGLPLSKALVELHGGTLILDSSPGRGTTAVVDLPAWRTKAAAEAATAASGEATADRSTAAFTAAPAMAAAAYAAP</sequence>
<dbReference type="Pfam" id="PF08448">
    <property type="entry name" value="PAS_4"/>
    <property type="match status" value="1"/>
</dbReference>
<comment type="catalytic activity">
    <reaction evidence="1">
        <text>ATP + protein L-histidine = ADP + protein N-phospho-L-histidine.</text>
        <dbReference type="EC" id="2.7.13.3"/>
    </reaction>
</comment>
<dbReference type="PANTHER" id="PTHR43047">
    <property type="entry name" value="TWO-COMPONENT HISTIDINE PROTEIN KINASE"/>
    <property type="match status" value="1"/>
</dbReference>
<dbReference type="GO" id="GO:0005886">
    <property type="term" value="C:plasma membrane"/>
    <property type="evidence" value="ECO:0007669"/>
    <property type="project" value="TreeGrafter"/>
</dbReference>
<dbReference type="Proteomes" id="UP000219621">
    <property type="component" value="Unassembled WGS sequence"/>
</dbReference>
<dbReference type="InterPro" id="IPR003661">
    <property type="entry name" value="HisK_dim/P_dom"/>
</dbReference>
<dbReference type="PROSITE" id="PS50109">
    <property type="entry name" value="HIS_KIN"/>
    <property type="match status" value="1"/>
</dbReference>
<evidence type="ECO:0000313" key="7">
    <source>
        <dbReference type="EMBL" id="SOD90736.1"/>
    </source>
</evidence>
<dbReference type="SUPFAM" id="SSF55874">
    <property type="entry name" value="ATPase domain of HSP90 chaperone/DNA topoisomerase II/histidine kinase"/>
    <property type="match status" value="1"/>
</dbReference>
<dbReference type="EMBL" id="OCNJ01000001">
    <property type="protein sequence ID" value="SOD90736.1"/>
    <property type="molecule type" value="Genomic_DNA"/>
</dbReference>
<keyword evidence="3" id="KW-0597">Phosphoprotein</keyword>
<dbReference type="SUPFAM" id="SSF47384">
    <property type="entry name" value="Homodimeric domain of signal transducing histidine kinase"/>
    <property type="match status" value="1"/>
</dbReference>
<dbReference type="CDD" id="cd00075">
    <property type="entry name" value="HATPase"/>
    <property type="match status" value="1"/>
</dbReference>
<evidence type="ECO:0000256" key="2">
    <source>
        <dbReference type="ARBA" id="ARBA00012438"/>
    </source>
</evidence>
<proteinExistence type="predicted"/>
<organism evidence="7 8">
    <name type="scientific">Caenispirillum bisanense</name>
    <dbReference type="NCBI Taxonomy" id="414052"/>
    <lineage>
        <taxon>Bacteria</taxon>
        <taxon>Pseudomonadati</taxon>
        <taxon>Pseudomonadota</taxon>
        <taxon>Alphaproteobacteria</taxon>
        <taxon>Rhodospirillales</taxon>
        <taxon>Novispirillaceae</taxon>
        <taxon>Caenispirillum</taxon>
    </lineage>
</organism>
<dbReference type="PRINTS" id="PR00344">
    <property type="entry name" value="BCTRLSENSOR"/>
</dbReference>
<name>A0A286G6A6_9PROT</name>
<keyword evidence="8" id="KW-1185">Reference proteome</keyword>
<dbReference type="RefSeq" id="WP_097277512.1">
    <property type="nucleotide sequence ID" value="NZ_OCNJ01000001.1"/>
</dbReference>
<dbReference type="AlphaFoldDB" id="A0A286G6A6"/>
<dbReference type="InterPro" id="IPR004358">
    <property type="entry name" value="Sig_transdc_His_kin-like_C"/>
</dbReference>
<reference evidence="8" key="1">
    <citation type="submission" date="2017-09" db="EMBL/GenBank/DDBJ databases">
        <authorList>
            <person name="Varghese N."/>
            <person name="Submissions S."/>
        </authorList>
    </citation>
    <scope>NUCLEOTIDE SEQUENCE [LARGE SCALE GENOMIC DNA]</scope>
    <source>
        <strain evidence="8">USBA 140</strain>
    </source>
</reference>
<dbReference type="InterPro" id="IPR013656">
    <property type="entry name" value="PAS_4"/>
</dbReference>
<dbReference type="InterPro" id="IPR036890">
    <property type="entry name" value="HATPase_C_sf"/>
</dbReference>
<keyword evidence="4" id="KW-0808">Transferase</keyword>
<evidence type="ECO:0000256" key="4">
    <source>
        <dbReference type="ARBA" id="ARBA00022679"/>
    </source>
</evidence>
<dbReference type="Gene3D" id="3.30.565.10">
    <property type="entry name" value="Histidine kinase-like ATPase, C-terminal domain"/>
    <property type="match status" value="1"/>
</dbReference>
<dbReference type="Pfam" id="PF02518">
    <property type="entry name" value="HATPase_c"/>
    <property type="match status" value="1"/>
</dbReference>
<dbReference type="GO" id="GO:0000155">
    <property type="term" value="F:phosphorelay sensor kinase activity"/>
    <property type="evidence" value="ECO:0007669"/>
    <property type="project" value="InterPro"/>
</dbReference>
<dbReference type="OrthoDB" id="8477070at2"/>
<gene>
    <name evidence="7" type="ORF">SAMN05421508_101642</name>
</gene>
<evidence type="ECO:0000313" key="8">
    <source>
        <dbReference type="Proteomes" id="UP000219621"/>
    </source>
</evidence>
<dbReference type="Gene3D" id="1.10.287.130">
    <property type="match status" value="1"/>
</dbReference>
<dbReference type="PANTHER" id="PTHR43047:SF72">
    <property type="entry name" value="OSMOSENSING HISTIDINE PROTEIN KINASE SLN1"/>
    <property type="match status" value="1"/>
</dbReference>
<evidence type="ECO:0000256" key="1">
    <source>
        <dbReference type="ARBA" id="ARBA00000085"/>
    </source>
</evidence>
<dbReference type="CDD" id="cd00082">
    <property type="entry name" value="HisKA"/>
    <property type="match status" value="1"/>
</dbReference>
<keyword evidence="5" id="KW-0418">Kinase</keyword>
<protein>
    <recommendedName>
        <fullName evidence="2">histidine kinase</fullName>
        <ecNumber evidence="2">2.7.13.3</ecNumber>
    </recommendedName>
</protein>
<evidence type="ECO:0000256" key="3">
    <source>
        <dbReference type="ARBA" id="ARBA00022553"/>
    </source>
</evidence>
<dbReference type="Gene3D" id="3.30.450.20">
    <property type="entry name" value="PAS domain"/>
    <property type="match status" value="1"/>
</dbReference>
<dbReference type="InterPro" id="IPR005467">
    <property type="entry name" value="His_kinase_dom"/>
</dbReference>
<dbReference type="Pfam" id="PF00512">
    <property type="entry name" value="HisKA"/>
    <property type="match status" value="1"/>
</dbReference>
<dbReference type="EC" id="2.7.13.3" evidence="2"/>
<accession>A0A286G6A6</accession>
<dbReference type="SMART" id="SM00387">
    <property type="entry name" value="HATPase_c"/>
    <property type="match status" value="1"/>
</dbReference>
<feature type="domain" description="Histidine kinase" evidence="6">
    <location>
        <begin position="126"/>
        <end position="351"/>
    </location>
</feature>
<evidence type="ECO:0000259" key="6">
    <source>
        <dbReference type="PROSITE" id="PS50109"/>
    </source>
</evidence>
<evidence type="ECO:0000256" key="5">
    <source>
        <dbReference type="ARBA" id="ARBA00022777"/>
    </source>
</evidence>
<dbReference type="SMART" id="SM00388">
    <property type="entry name" value="HisKA"/>
    <property type="match status" value="1"/>
</dbReference>
<dbReference type="GO" id="GO:0009927">
    <property type="term" value="F:histidine phosphotransfer kinase activity"/>
    <property type="evidence" value="ECO:0007669"/>
    <property type="project" value="TreeGrafter"/>
</dbReference>